<reference evidence="1 2" key="1">
    <citation type="submission" date="2015-01" db="EMBL/GenBank/DDBJ databases">
        <title>Genome Sequencing of Rickettsiales.</title>
        <authorList>
            <person name="Daugherty S.C."/>
            <person name="Su Q."/>
            <person name="Abolude K."/>
            <person name="Beier-Sexton M."/>
            <person name="Carlyon J.A."/>
            <person name="Carter R."/>
            <person name="Day N.P."/>
            <person name="Dumler S.J."/>
            <person name="Dyachenko V."/>
            <person name="Godinez A."/>
            <person name="Kurtti T.J."/>
            <person name="Lichay M."/>
            <person name="Mullins K.E."/>
            <person name="Ott S."/>
            <person name="Pappas-Brown V."/>
            <person name="Paris D.H."/>
            <person name="Patel P."/>
            <person name="Richards A.L."/>
            <person name="Sadzewicz L."/>
            <person name="Sears K."/>
            <person name="Seidman D."/>
            <person name="Sengamalay N."/>
            <person name="Stenos J."/>
            <person name="Tallon L.J."/>
            <person name="Vincent G."/>
            <person name="Fraser C.M."/>
            <person name="Munderloh U."/>
            <person name="Dunning-Hotopp J.C."/>
        </authorList>
    </citation>
    <scope>NUCLEOTIDE SEQUENCE [LARGE SCALE GENOMIC DNA]</scope>
    <source>
        <strain evidence="1 2">CRT53-1</strain>
    </source>
</reference>
<evidence type="ECO:0000313" key="1">
    <source>
        <dbReference type="EMBL" id="KJV87355.1"/>
    </source>
</evidence>
<dbReference type="PATRIC" id="fig|1359157.3.peg.1912"/>
<comment type="caution">
    <text evidence="1">The sequence shown here is derived from an EMBL/GenBank/DDBJ whole genome shotgun (WGS) entry which is preliminary data.</text>
</comment>
<sequence>MCGGFNISSKDSKAAPGQSDICIIPALLPMGYAFELPVSDRIREGLARG</sequence>
<evidence type="ECO:0000313" key="2">
    <source>
        <dbReference type="Proteomes" id="UP000033722"/>
    </source>
</evidence>
<dbReference type="RefSeq" id="WP_230597067.1">
    <property type="nucleotide sequence ID" value="NZ_LAOD01000010.1"/>
</dbReference>
<name>A0A0F3Q412_ANAPH</name>
<proteinExistence type="predicted"/>
<dbReference type="EMBL" id="LAOD01000010">
    <property type="protein sequence ID" value="KJV87355.1"/>
    <property type="molecule type" value="Genomic_DNA"/>
</dbReference>
<dbReference type="Proteomes" id="UP000033722">
    <property type="component" value="Unassembled WGS sequence"/>
</dbReference>
<protein>
    <submittedName>
        <fullName evidence="1">Type IV secretion system, VirB6 family domain protein</fullName>
    </submittedName>
</protein>
<gene>
    <name evidence="1" type="ORF">APHCRT_0436</name>
</gene>
<organism evidence="1 2">
    <name type="scientific">Anaplasma phagocytophilum str. CRT53-1</name>
    <dbReference type="NCBI Taxonomy" id="1359157"/>
    <lineage>
        <taxon>Bacteria</taxon>
        <taxon>Pseudomonadati</taxon>
        <taxon>Pseudomonadota</taxon>
        <taxon>Alphaproteobacteria</taxon>
        <taxon>Rickettsiales</taxon>
        <taxon>Anaplasmataceae</taxon>
        <taxon>Anaplasma</taxon>
        <taxon>phagocytophilum group</taxon>
    </lineage>
</organism>
<dbReference type="AlphaFoldDB" id="A0A0F3Q412"/>
<accession>A0A0F3Q412</accession>